<evidence type="ECO:0000313" key="1">
    <source>
        <dbReference type="EMBL" id="CAD5916839.1"/>
    </source>
</evidence>
<name>A0A9W4CEH1_9CYAN</name>
<keyword evidence="2" id="KW-1185">Reference proteome</keyword>
<dbReference type="EMBL" id="LR882967">
    <property type="protein sequence ID" value="CAD5916839.1"/>
    <property type="molecule type" value="Genomic_DNA"/>
</dbReference>
<protein>
    <submittedName>
        <fullName evidence="1">Nucleic acid-binding protein, contains PIN domain protein</fullName>
    </submittedName>
</protein>
<dbReference type="AlphaFoldDB" id="A0A9W4CEH1"/>
<accession>A0A9W4CEH1</accession>
<dbReference type="KEGG" id="ppsu:NO713_00403"/>
<organism evidence="1 2">
    <name type="scientific">Planktothrix pseudagardhii</name>
    <dbReference type="NCBI Taxonomy" id="132604"/>
    <lineage>
        <taxon>Bacteria</taxon>
        <taxon>Bacillati</taxon>
        <taxon>Cyanobacteriota</taxon>
        <taxon>Cyanophyceae</taxon>
        <taxon>Oscillatoriophycideae</taxon>
        <taxon>Oscillatoriales</taxon>
        <taxon>Microcoleaceae</taxon>
        <taxon>Planktothrix</taxon>
    </lineage>
</organism>
<dbReference type="RefSeq" id="WP_254172879.1">
    <property type="nucleotide sequence ID" value="NZ_LR882967.1"/>
</dbReference>
<evidence type="ECO:0000313" key="2">
    <source>
        <dbReference type="Proteomes" id="UP001153719"/>
    </source>
</evidence>
<reference evidence="1" key="1">
    <citation type="submission" date="2020-09" db="EMBL/GenBank/DDBJ databases">
        <authorList>
            <person name="Blom J."/>
        </authorList>
    </citation>
    <scope>NUCLEOTIDE SEQUENCE</scope>
    <source>
        <strain evidence="1">No.713</strain>
    </source>
</reference>
<sequence>MSDLLRLCLDLNIWCAALLADRKGKQDTACQSLVKIVREGTCTLGSVQLIISWGMLNRLSSVLVEKLKIPDAIAITVF</sequence>
<proteinExistence type="predicted"/>
<gene>
    <name evidence="1" type="ORF">NO713_00403</name>
</gene>
<dbReference type="Proteomes" id="UP001153719">
    <property type="component" value="Chromosome"/>
</dbReference>